<evidence type="ECO:0000313" key="3">
    <source>
        <dbReference type="Proteomes" id="UP000274756"/>
    </source>
</evidence>
<sequence length="232" mass="26114">MFIPSGSLHSASIGYAPRKNHAKQVILQQSKRSINNFPIDNFSDFYSDFWKCHLQLIISLQGFELDASTRHLCAMNIMEMNGFAKAGLINFLTENNACKAFGCATNELESILNADNSEILSALWKQTVSKIIPTLQAILYPLKVFQDDFDIRHAVLATFRNKVLNRVLPSIDFRIPLLYRSMIFSILILTDDNSQEFIIFKKIGGSILAYEHGQKKSSAIGCNKCSDVNDVI</sequence>
<organism evidence="2 4">
    <name type="scientific">Dracunculus medinensis</name>
    <name type="common">Guinea worm</name>
    <dbReference type="NCBI Taxonomy" id="318479"/>
    <lineage>
        <taxon>Eukaryota</taxon>
        <taxon>Metazoa</taxon>
        <taxon>Ecdysozoa</taxon>
        <taxon>Nematoda</taxon>
        <taxon>Chromadorea</taxon>
        <taxon>Rhabditida</taxon>
        <taxon>Spirurina</taxon>
        <taxon>Dracunculoidea</taxon>
        <taxon>Dracunculidae</taxon>
        <taxon>Dracunculus</taxon>
    </lineage>
</organism>
<evidence type="ECO:0000313" key="2">
    <source>
        <dbReference type="Proteomes" id="UP000038040"/>
    </source>
</evidence>
<dbReference type="WBParaSite" id="DME_0000845801-mRNA-1">
    <property type="protein sequence ID" value="DME_0000845801-mRNA-1"/>
    <property type="gene ID" value="DME_0000845801"/>
</dbReference>
<accession>A0A0N4UL11</accession>
<name>A0A0N4UL11_DRAME</name>
<dbReference type="OrthoDB" id="2290221at2759"/>
<dbReference type="AlphaFoldDB" id="A0A0N4UL11"/>
<proteinExistence type="predicted"/>
<reference evidence="4" key="1">
    <citation type="submission" date="2017-02" db="UniProtKB">
        <authorList>
            <consortium name="WormBaseParasite"/>
        </authorList>
    </citation>
    <scope>IDENTIFICATION</scope>
</reference>
<evidence type="ECO:0000313" key="1">
    <source>
        <dbReference type="EMBL" id="VDN52460.1"/>
    </source>
</evidence>
<evidence type="ECO:0000313" key="4">
    <source>
        <dbReference type="WBParaSite" id="DME_0000845801-mRNA-1"/>
    </source>
</evidence>
<keyword evidence="3" id="KW-1185">Reference proteome</keyword>
<dbReference type="Proteomes" id="UP000274756">
    <property type="component" value="Unassembled WGS sequence"/>
</dbReference>
<dbReference type="Proteomes" id="UP000038040">
    <property type="component" value="Unplaced"/>
</dbReference>
<gene>
    <name evidence="1" type="ORF">DME_LOCUS2433</name>
</gene>
<reference evidence="1 3" key="2">
    <citation type="submission" date="2018-11" db="EMBL/GenBank/DDBJ databases">
        <authorList>
            <consortium name="Pathogen Informatics"/>
        </authorList>
    </citation>
    <scope>NUCLEOTIDE SEQUENCE [LARGE SCALE GENOMIC DNA]</scope>
</reference>
<dbReference type="EMBL" id="UYYG01000060">
    <property type="protein sequence ID" value="VDN52460.1"/>
    <property type="molecule type" value="Genomic_DNA"/>
</dbReference>
<protein>
    <submittedName>
        <fullName evidence="1 4">Uncharacterized protein</fullName>
    </submittedName>
</protein>